<dbReference type="AlphaFoldDB" id="A0A0P1EXE4"/>
<accession>A0A0P1EXE4</accession>
<dbReference type="GeneID" id="55491926"/>
<proteinExistence type="predicted"/>
<gene>
    <name evidence="1" type="ORF">RUA4292_00633</name>
</gene>
<dbReference type="Proteomes" id="UP000050783">
    <property type="component" value="Unassembled WGS sequence"/>
</dbReference>
<evidence type="ECO:0000313" key="2">
    <source>
        <dbReference type="Proteomes" id="UP000050783"/>
    </source>
</evidence>
<evidence type="ECO:0000313" key="1">
    <source>
        <dbReference type="EMBL" id="CUH46467.1"/>
    </source>
</evidence>
<dbReference type="EMBL" id="CYPU01000011">
    <property type="protein sequence ID" value="CUH46467.1"/>
    <property type="molecule type" value="Genomic_DNA"/>
</dbReference>
<name>A0A0P1EXE4_9RHOB</name>
<reference evidence="1 2" key="1">
    <citation type="submission" date="2015-09" db="EMBL/GenBank/DDBJ databases">
        <authorList>
            <consortium name="Swine Surveillance"/>
        </authorList>
    </citation>
    <scope>NUCLEOTIDE SEQUENCE [LARGE SCALE GENOMIC DNA]</scope>
    <source>
        <strain evidence="1 2">CECT 4292</strain>
    </source>
</reference>
<dbReference type="OrthoDB" id="2986852at2"/>
<sequence>MDDRLTKGVPVREGIAIVDGRELVVWQEHLWNTGKRTRAWFVPPEDGRAMRIVERDIDLDHS</sequence>
<protein>
    <submittedName>
        <fullName evidence="1">Uncharacterized protein</fullName>
    </submittedName>
</protein>
<organism evidence="1 2">
    <name type="scientific">Ruegeria atlantica</name>
    <dbReference type="NCBI Taxonomy" id="81569"/>
    <lineage>
        <taxon>Bacteria</taxon>
        <taxon>Pseudomonadati</taxon>
        <taxon>Pseudomonadota</taxon>
        <taxon>Alphaproteobacteria</taxon>
        <taxon>Rhodobacterales</taxon>
        <taxon>Roseobacteraceae</taxon>
        <taxon>Ruegeria</taxon>
    </lineage>
</organism>
<dbReference type="RefSeq" id="WP_058276258.1">
    <property type="nucleotide sequence ID" value="NZ_CYPU01000011.1"/>
</dbReference>